<keyword evidence="1" id="KW-0812">Transmembrane</keyword>
<evidence type="ECO:0000313" key="3">
    <source>
        <dbReference type="EMBL" id="QHT75107.1"/>
    </source>
</evidence>
<name>A0A6C0H3X5_9ZZZZ</name>
<dbReference type="InterPro" id="IPR011009">
    <property type="entry name" value="Kinase-like_dom_sf"/>
</dbReference>
<evidence type="ECO:0000259" key="2">
    <source>
        <dbReference type="Pfam" id="PF03109"/>
    </source>
</evidence>
<evidence type="ECO:0000256" key="1">
    <source>
        <dbReference type="SAM" id="Phobius"/>
    </source>
</evidence>
<dbReference type="AlphaFoldDB" id="A0A6C0H3X5"/>
<sequence>MNYYKMNYFKNFYYIILDFCIKTKYFVYFNLFLNVIFINYLYYTFWGTTSNKLILLLNYTINLNGCILIKLIQWLNNHVSFIKNDANKNTAIIKLFSKYYENCSIHNLKYTKNLFFEEFGYVFDDVFTLDETFSVKSGSIAQVYKAYFKNTINTINDCCIENPIAIKVVHPEIEYQMLFPIYFINIYKFFVTNFTFLKTYDTIINYDSFFINLRNQINMVNEYKNNEYFYNKYIANDVIIIPKPLFKSKSFLIMEYIEGEFLEKMDVSIYKKKILMSFLSMFIKDSYMFGKYIHCDLHDANWKVLKEKNDKYHIDADADADASFTYKIIIYDFGYIIENNLNEQIKNLIYYLDINNIYEIGKILFEHIENLKLKDSNSLEFLDYKEVLIRKFVDFNERCYPYTDSNIYACYNFCHSYGYKLKNNLLDLFVSSMLLDKYFKKYLFFSYNSNNTIEFDDEKYYKNVYDTNLFYINLCEKYDIFHNVKDFLYSKYINNTFFIEKINYNNNYFNSLNVNDTFDI</sequence>
<protein>
    <recommendedName>
        <fullName evidence="2">ABC1 atypical kinase-like domain-containing protein</fullName>
    </recommendedName>
</protein>
<feature type="domain" description="ABC1 atypical kinase-like" evidence="2">
    <location>
        <begin position="104"/>
        <end position="340"/>
    </location>
</feature>
<dbReference type="Pfam" id="PF03109">
    <property type="entry name" value="ABC1"/>
    <property type="match status" value="1"/>
</dbReference>
<dbReference type="PANTHER" id="PTHR45890:SF1">
    <property type="entry name" value="AARF DOMAIN CONTAINING KINASE 2"/>
    <property type="match status" value="1"/>
</dbReference>
<accession>A0A6C0H3X5</accession>
<dbReference type="SUPFAM" id="SSF56112">
    <property type="entry name" value="Protein kinase-like (PK-like)"/>
    <property type="match status" value="1"/>
</dbReference>
<organism evidence="3">
    <name type="scientific">viral metagenome</name>
    <dbReference type="NCBI Taxonomy" id="1070528"/>
    <lineage>
        <taxon>unclassified sequences</taxon>
        <taxon>metagenomes</taxon>
        <taxon>organismal metagenomes</taxon>
    </lineage>
</organism>
<dbReference type="PANTHER" id="PTHR45890">
    <property type="entry name" value="AARF DOMAIN CONTAINING KINASE 2 (PREDICTED)"/>
    <property type="match status" value="1"/>
</dbReference>
<keyword evidence="1" id="KW-1133">Transmembrane helix</keyword>
<dbReference type="EMBL" id="MN739863">
    <property type="protein sequence ID" value="QHT75107.1"/>
    <property type="molecule type" value="Genomic_DNA"/>
</dbReference>
<reference evidence="3" key="1">
    <citation type="journal article" date="2020" name="Nature">
        <title>Giant virus diversity and host interactions through global metagenomics.</title>
        <authorList>
            <person name="Schulz F."/>
            <person name="Roux S."/>
            <person name="Paez-Espino D."/>
            <person name="Jungbluth S."/>
            <person name="Walsh D.A."/>
            <person name="Denef V.J."/>
            <person name="McMahon K.D."/>
            <person name="Konstantinidis K.T."/>
            <person name="Eloe-Fadrosh E.A."/>
            <person name="Kyrpides N.C."/>
            <person name="Woyke T."/>
        </authorList>
    </citation>
    <scope>NUCLEOTIDE SEQUENCE</scope>
    <source>
        <strain evidence="3">GVMAG-M-3300023179-63</strain>
    </source>
</reference>
<keyword evidence="1" id="KW-0472">Membrane</keyword>
<dbReference type="InterPro" id="IPR004147">
    <property type="entry name" value="ABC1_dom"/>
</dbReference>
<dbReference type="InterPro" id="IPR052402">
    <property type="entry name" value="ADCK_kinase"/>
</dbReference>
<feature type="transmembrane region" description="Helical" evidence="1">
    <location>
        <begin position="25"/>
        <end position="43"/>
    </location>
</feature>
<proteinExistence type="predicted"/>